<keyword evidence="7 11" id="KW-0798">TonB box</keyword>
<evidence type="ECO:0000256" key="4">
    <source>
        <dbReference type="ARBA" id="ARBA00022496"/>
    </source>
</evidence>
<dbReference type="InterPro" id="IPR008969">
    <property type="entry name" value="CarboxyPept-like_regulatory"/>
</dbReference>
<keyword evidence="3 10" id="KW-1134">Transmembrane beta strand</keyword>
<dbReference type="OrthoDB" id="9768177at2"/>
<comment type="similarity">
    <text evidence="10 11">Belongs to the TonB-dependent receptor family.</text>
</comment>
<dbReference type="Gene3D" id="2.60.40.1120">
    <property type="entry name" value="Carboxypeptidase-like, regulatory domain"/>
    <property type="match status" value="1"/>
</dbReference>
<dbReference type="Gene3D" id="2.170.130.10">
    <property type="entry name" value="TonB-dependent receptor, plug domain"/>
    <property type="match status" value="1"/>
</dbReference>
<protein>
    <submittedName>
        <fullName evidence="13">SusC/RagA family TonB-linked outer membrane protein</fullName>
    </submittedName>
</protein>
<keyword evidence="6" id="KW-0408">Iron</keyword>
<dbReference type="InterPro" id="IPR000531">
    <property type="entry name" value="Beta-barrel_TonB"/>
</dbReference>
<dbReference type="Proteomes" id="UP000266441">
    <property type="component" value="Unassembled WGS sequence"/>
</dbReference>
<dbReference type="Pfam" id="PF07715">
    <property type="entry name" value="Plug"/>
    <property type="match status" value="1"/>
</dbReference>
<dbReference type="InterPro" id="IPR036942">
    <property type="entry name" value="Beta-barrel_TonB_sf"/>
</dbReference>
<dbReference type="SMART" id="SM00965">
    <property type="entry name" value="STN"/>
    <property type="match status" value="1"/>
</dbReference>
<evidence type="ECO:0000259" key="12">
    <source>
        <dbReference type="SMART" id="SM00965"/>
    </source>
</evidence>
<name>A0A399DBA8_9BACT</name>
<evidence type="ECO:0000256" key="8">
    <source>
        <dbReference type="ARBA" id="ARBA00023136"/>
    </source>
</evidence>
<keyword evidence="14" id="KW-1185">Reference proteome</keyword>
<evidence type="ECO:0000313" key="13">
    <source>
        <dbReference type="EMBL" id="RIH67312.1"/>
    </source>
</evidence>
<evidence type="ECO:0000256" key="6">
    <source>
        <dbReference type="ARBA" id="ARBA00023004"/>
    </source>
</evidence>
<keyword evidence="2 10" id="KW-0813">Transport</keyword>
<dbReference type="GO" id="GO:0009279">
    <property type="term" value="C:cell outer membrane"/>
    <property type="evidence" value="ECO:0007669"/>
    <property type="project" value="UniProtKB-SubCell"/>
</dbReference>
<gene>
    <name evidence="13" type="ORF">D1164_01760</name>
</gene>
<evidence type="ECO:0000256" key="2">
    <source>
        <dbReference type="ARBA" id="ARBA00022448"/>
    </source>
</evidence>
<dbReference type="Pfam" id="PF13715">
    <property type="entry name" value="CarbopepD_reg_2"/>
    <property type="match status" value="1"/>
</dbReference>
<dbReference type="InterPro" id="IPR037066">
    <property type="entry name" value="Plug_dom_sf"/>
</dbReference>
<dbReference type="NCBIfam" id="TIGR04056">
    <property type="entry name" value="OMP_RagA_SusC"/>
    <property type="match status" value="1"/>
</dbReference>
<evidence type="ECO:0000256" key="1">
    <source>
        <dbReference type="ARBA" id="ARBA00004571"/>
    </source>
</evidence>
<dbReference type="SUPFAM" id="SSF49464">
    <property type="entry name" value="Carboxypeptidase regulatory domain-like"/>
    <property type="match status" value="1"/>
</dbReference>
<dbReference type="EMBL" id="QWET01000001">
    <property type="protein sequence ID" value="RIH67312.1"/>
    <property type="molecule type" value="Genomic_DNA"/>
</dbReference>
<evidence type="ECO:0000256" key="3">
    <source>
        <dbReference type="ARBA" id="ARBA00022452"/>
    </source>
</evidence>
<sequence>MDMKNATIREVLYEIEESSEFFFLYSNKLIDVDRRVNISVKNKQVEEVLDHIFKEQKVTYSIMDRQVIIHPEGMVPGRSGNIFQQTQRAVSGKVTDTGGQPLPGVTVVIKGSTQGTVTNANGEYSLNNIPDGVTLVFSFVGMRTQEVVVGTQAKVNVVMKEETIGIEEVVAVGYGTQRRSLVTNAISSVGIDDENMRNVLSPTQLLQGRAAGVTTSTGSGNLGAAERVSIRGMASISASNEPLYVIDGIPINNTNAQIYNFGESMSSLASFNLRDIESIEILKDAASAAIYGSRANNGVILITTRSGQKGRSDIKLNVSYGISQWADRDKIDLVDSRMFVEQYNEGVANYNEQYGLQIGDASYKRPIMNPFNGLPDTDWLSTITQLGKSYIVDGAFSGGTEKTIFYVSGAYTNQEGIIKTNSIEKINFNAKISHEMNSWLEVGANSSANYIKNNQIPGANLGTTILARAMEQRPFDRPYKPNGGYYVGGTEEMLRHNPVQILNEQTAYLDQFRFLGNYFALFKFKENWTLRSSINADLNYVYDYVYYNEVHPYGTGVGRLIDGKRFVTNMLYENVMNYNKTFGDWYFAGMLGHSFQKVSANTSSIDGRGFPSPAFHVIGVASEIAGASGSISEYAMESYFGRLTSSYKDKYILNATLRTDGSSKFAPDTRYGWFPSVSLGWNISEEDFMASSSADLKFRISYGRTGNQDGISNYAFQPLMAGGQNYGNVSGIAVTSFGNNDLTWEVADQYDVGFDLAFLKGKINMMFDAYIKNTNNLLYSRPVHATTGVTSITSNIGSMQNKGLEFTLNTHFNLGPVRWNSQFNISTNKNEITSLLEDDAPISIGGNRALQVGKELGSFYLFVQDGIYQYDGEVPQPQYDIGIRAGDVKWTDVDGNGIINDNDRMVVSSSNPDFSGGWNNSFNYEGFRLDVFTSFMYGNEVYAQWKSDWNGRIGNHYNPVVELWENRWTGPGTTNKYPRALHGDINNHRNSDRWLEDGSFIRLRTLTLSYNFSNELLRNLGMSSLRVYCQADNLFLLTKYSGYDPEVSQNLDPRYFGHDRYVVPQPRTISVGANIKF</sequence>
<accession>A0A399DBA8</accession>
<proteinExistence type="inferred from homology"/>
<reference evidence="13 14" key="1">
    <citation type="journal article" date="2015" name="Int. J. Syst. Evol. Microbiol.">
        <title>Mariniphaga sediminis sp. nov., isolated from coastal sediment.</title>
        <authorList>
            <person name="Wang F.Q."/>
            <person name="Shen Q.Y."/>
            <person name="Chen G.J."/>
            <person name="Du Z.J."/>
        </authorList>
    </citation>
    <scope>NUCLEOTIDE SEQUENCE [LARGE SCALE GENOMIC DNA]</scope>
    <source>
        <strain evidence="13 14">SY21</strain>
    </source>
</reference>
<comment type="subcellular location">
    <subcellularLocation>
        <location evidence="1 10">Cell outer membrane</location>
        <topology evidence="1 10">Multi-pass membrane protein</topology>
    </subcellularLocation>
</comment>
<keyword evidence="4" id="KW-0406">Ion transport</keyword>
<dbReference type="InterPro" id="IPR039426">
    <property type="entry name" value="TonB-dep_rcpt-like"/>
</dbReference>
<dbReference type="PROSITE" id="PS52016">
    <property type="entry name" value="TONB_DEPENDENT_REC_3"/>
    <property type="match status" value="1"/>
</dbReference>
<comment type="caution">
    <text evidence="13">The sequence shown here is derived from an EMBL/GenBank/DDBJ whole genome shotgun (WGS) entry which is preliminary data.</text>
</comment>
<dbReference type="GO" id="GO:0006826">
    <property type="term" value="P:iron ion transport"/>
    <property type="evidence" value="ECO:0007669"/>
    <property type="project" value="UniProtKB-KW"/>
</dbReference>
<evidence type="ECO:0000256" key="9">
    <source>
        <dbReference type="ARBA" id="ARBA00023237"/>
    </source>
</evidence>
<keyword evidence="4" id="KW-0410">Iron transport</keyword>
<dbReference type="Gene3D" id="2.40.170.20">
    <property type="entry name" value="TonB-dependent receptor, beta-barrel domain"/>
    <property type="match status" value="1"/>
</dbReference>
<keyword evidence="9 10" id="KW-0998">Cell outer membrane</keyword>
<dbReference type="AlphaFoldDB" id="A0A399DBA8"/>
<dbReference type="InterPro" id="IPR023996">
    <property type="entry name" value="TonB-dep_OMP_SusC/RagA"/>
</dbReference>
<keyword evidence="8 10" id="KW-0472">Membrane</keyword>
<evidence type="ECO:0000256" key="5">
    <source>
        <dbReference type="ARBA" id="ARBA00022692"/>
    </source>
</evidence>
<keyword evidence="5 10" id="KW-0812">Transmembrane</keyword>
<evidence type="ECO:0000256" key="7">
    <source>
        <dbReference type="ARBA" id="ARBA00023077"/>
    </source>
</evidence>
<organism evidence="13 14">
    <name type="scientific">Mariniphaga sediminis</name>
    <dbReference type="NCBI Taxonomy" id="1628158"/>
    <lineage>
        <taxon>Bacteria</taxon>
        <taxon>Pseudomonadati</taxon>
        <taxon>Bacteroidota</taxon>
        <taxon>Bacteroidia</taxon>
        <taxon>Marinilabiliales</taxon>
        <taxon>Prolixibacteraceae</taxon>
        <taxon>Mariniphaga</taxon>
    </lineage>
</organism>
<feature type="domain" description="Secretin/TonB short N-terminal" evidence="12">
    <location>
        <begin position="21"/>
        <end position="72"/>
    </location>
</feature>
<dbReference type="Pfam" id="PF00593">
    <property type="entry name" value="TonB_dep_Rec_b-barrel"/>
    <property type="match status" value="1"/>
</dbReference>
<dbReference type="SUPFAM" id="SSF56935">
    <property type="entry name" value="Porins"/>
    <property type="match status" value="1"/>
</dbReference>
<evidence type="ECO:0000313" key="14">
    <source>
        <dbReference type="Proteomes" id="UP000266441"/>
    </source>
</evidence>
<evidence type="ECO:0000256" key="11">
    <source>
        <dbReference type="RuleBase" id="RU003357"/>
    </source>
</evidence>
<dbReference type="NCBIfam" id="TIGR04057">
    <property type="entry name" value="SusC_RagA_signa"/>
    <property type="match status" value="1"/>
</dbReference>
<evidence type="ECO:0000256" key="10">
    <source>
        <dbReference type="PROSITE-ProRule" id="PRU01360"/>
    </source>
</evidence>
<dbReference type="InterPro" id="IPR023997">
    <property type="entry name" value="TonB-dep_OMP_SusC/RagA_CS"/>
</dbReference>
<dbReference type="Pfam" id="PF07660">
    <property type="entry name" value="STN"/>
    <property type="match status" value="1"/>
</dbReference>
<dbReference type="InterPro" id="IPR011662">
    <property type="entry name" value="Secretin/TonB_short_N"/>
</dbReference>
<dbReference type="InterPro" id="IPR012910">
    <property type="entry name" value="Plug_dom"/>
</dbReference>